<feature type="domain" description="Acetyl-coenzyme A synthetase N-terminal" evidence="1">
    <location>
        <begin position="23"/>
        <end position="47"/>
    </location>
</feature>
<dbReference type="RefSeq" id="WP_202241663.1">
    <property type="nucleotide sequence ID" value="NZ_JAESIL010000174.1"/>
</dbReference>
<evidence type="ECO:0000313" key="3">
    <source>
        <dbReference type="Proteomes" id="UP000635853"/>
    </source>
</evidence>
<dbReference type="Gene3D" id="3.40.50.12780">
    <property type="entry name" value="N-terminal domain of ligase-like"/>
    <property type="match status" value="1"/>
</dbReference>
<comment type="caution">
    <text evidence="2">The sequence shown here is derived from an EMBL/GenBank/DDBJ whole genome shotgun (WGS) entry which is preliminary data.</text>
</comment>
<reference evidence="3" key="1">
    <citation type="submission" date="2021-01" db="EMBL/GenBank/DDBJ databases">
        <title>Draft genomes of Rhodovulum sulfidophilum.</title>
        <authorList>
            <person name="Guzman M.S."/>
        </authorList>
    </citation>
    <scope>NUCLEOTIDE SEQUENCE [LARGE SCALE GENOMIC DNA]</scope>
    <source>
        <strain evidence="3">AB19</strain>
    </source>
</reference>
<dbReference type="Proteomes" id="UP000635853">
    <property type="component" value="Unassembled WGS sequence"/>
</dbReference>
<dbReference type="InterPro" id="IPR032387">
    <property type="entry name" value="ACAS_N"/>
</dbReference>
<dbReference type="InterPro" id="IPR042099">
    <property type="entry name" value="ANL_N_sf"/>
</dbReference>
<dbReference type="Pfam" id="PF16177">
    <property type="entry name" value="ACAS_N"/>
    <property type="match status" value="1"/>
</dbReference>
<sequence>MTEHIYPPQPDFVSGAHIDAAAYEAMYRQSVEDPEGFWGEHGKRLDWI</sequence>
<organism evidence="2 3">
    <name type="scientific">Rhodovulum visakhapatnamense</name>
    <dbReference type="NCBI Taxonomy" id="364297"/>
    <lineage>
        <taxon>Bacteria</taxon>
        <taxon>Pseudomonadati</taxon>
        <taxon>Pseudomonadota</taxon>
        <taxon>Alphaproteobacteria</taxon>
        <taxon>Rhodobacterales</taxon>
        <taxon>Paracoccaceae</taxon>
        <taxon>Rhodovulum</taxon>
    </lineage>
</organism>
<gene>
    <name evidence="2" type="ORF">JMJ92_20995</name>
</gene>
<feature type="non-terminal residue" evidence="2">
    <location>
        <position position="48"/>
    </location>
</feature>
<evidence type="ECO:0000313" key="2">
    <source>
        <dbReference type="EMBL" id="MBL3580587.1"/>
    </source>
</evidence>
<accession>A0ABS1RNZ5</accession>
<dbReference type="EMBL" id="JAESIL010000174">
    <property type="protein sequence ID" value="MBL3580587.1"/>
    <property type="molecule type" value="Genomic_DNA"/>
</dbReference>
<keyword evidence="3" id="KW-1185">Reference proteome</keyword>
<evidence type="ECO:0000259" key="1">
    <source>
        <dbReference type="Pfam" id="PF16177"/>
    </source>
</evidence>
<name>A0ABS1RNZ5_9RHOB</name>
<proteinExistence type="predicted"/>
<protein>
    <recommendedName>
        <fullName evidence="1">Acetyl-coenzyme A synthetase N-terminal domain-containing protein</fullName>
    </recommendedName>
</protein>